<protein>
    <recommendedName>
        <fullName evidence="9">Vesicle-fusing ATPase</fullName>
        <ecNumber evidence="9">3.6.4.6</ecNumber>
    </recommendedName>
</protein>
<dbReference type="FunFam" id="3.40.50.300:FF:000187">
    <property type="entry name" value="Vesicular-fusion ATPase SEC18"/>
    <property type="match status" value="1"/>
</dbReference>
<dbReference type="Gene3D" id="3.10.330.10">
    <property type="match status" value="1"/>
</dbReference>
<dbReference type="PANTHER" id="PTHR23078">
    <property type="entry name" value="VESICULAR-FUSION PROTEIN NSF"/>
    <property type="match status" value="1"/>
</dbReference>
<keyword evidence="5" id="KW-0677">Repeat</keyword>
<evidence type="ECO:0000256" key="8">
    <source>
        <dbReference type="ARBA" id="ARBA00022927"/>
    </source>
</evidence>
<dbReference type="GO" id="GO:0005524">
    <property type="term" value="F:ATP binding"/>
    <property type="evidence" value="ECO:0007669"/>
    <property type="project" value="UniProtKB-UniRule"/>
</dbReference>
<dbReference type="GO" id="GO:0046872">
    <property type="term" value="F:metal ion binding"/>
    <property type="evidence" value="ECO:0007669"/>
    <property type="project" value="UniProtKB-UniRule"/>
</dbReference>
<dbReference type="EMBL" id="KE346364">
    <property type="protein sequence ID" value="KJE92965.1"/>
    <property type="molecule type" value="Genomic_DNA"/>
</dbReference>
<dbReference type="InterPro" id="IPR003960">
    <property type="entry name" value="ATPase_AAA_CS"/>
</dbReference>
<dbReference type="GO" id="GO:0005795">
    <property type="term" value="C:Golgi stack"/>
    <property type="evidence" value="ECO:0007669"/>
    <property type="project" value="TreeGrafter"/>
</dbReference>
<evidence type="ECO:0000256" key="9">
    <source>
        <dbReference type="RuleBase" id="RU367045"/>
    </source>
</evidence>
<dbReference type="eggNOG" id="KOG0741">
    <property type="taxonomic scope" value="Eukaryota"/>
</dbReference>
<evidence type="ECO:0000256" key="4">
    <source>
        <dbReference type="ARBA" id="ARBA00022490"/>
    </source>
</evidence>
<dbReference type="InterPro" id="IPR009010">
    <property type="entry name" value="Asp_de-COase-like_dom_sf"/>
</dbReference>
<dbReference type="GO" id="GO:0035494">
    <property type="term" value="P:SNARE complex disassembly"/>
    <property type="evidence" value="ECO:0007669"/>
    <property type="project" value="InterPro"/>
</dbReference>
<dbReference type="Pfam" id="PF17862">
    <property type="entry name" value="AAA_lid_3"/>
    <property type="match status" value="1"/>
</dbReference>
<dbReference type="Gene3D" id="3.40.50.300">
    <property type="entry name" value="P-loop containing nucleotide triphosphate hydrolases"/>
    <property type="match status" value="2"/>
</dbReference>
<feature type="domain" description="AAA+ ATPase" evidence="10">
    <location>
        <begin position="534"/>
        <end position="673"/>
    </location>
</feature>
<keyword evidence="6 9" id="KW-0547">Nucleotide-binding</keyword>
<dbReference type="SUPFAM" id="SSF54585">
    <property type="entry name" value="Cdc48 domain 2-like"/>
    <property type="match status" value="1"/>
</dbReference>
<dbReference type="InterPro" id="IPR027417">
    <property type="entry name" value="P-loop_NTPase"/>
</dbReference>
<dbReference type="InterPro" id="IPR039812">
    <property type="entry name" value="Vesicle-fus_ATPase"/>
</dbReference>
<dbReference type="PANTHER" id="PTHR23078:SF3">
    <property type="entry name" value="VESICLE-FUSING ATPASE"/>
    <property type="match status" value="1"/>
</dbReference>
<dbReference type="InterPro" id="IPR003959">
    <property type="entry name" value="ATPase_AAA_core"/>
</dbReference>
<evidence type="ECO:0000313" key="12">
    <source>
        <dbReference type="Proteomes" id="UP000008743"/>
    </source>
</evidence>
<keyword evidence="9" id="KW-0378">Hydrolase</keyword>
<dbReference type="SMART" id="SM00382">
    <property type="entry name" value="AAA"/>
    <property type="match status" value="2"/>
</dbReference>
<evidence type="ECO:0000256" key="5">
    <source>
        <dbReference type="ARBA" id="ARBA00022737"/>
    </source>
</evidence>
<proteinExistence type="inferred from homology"/>
<dbReference type="Proteomes" id="UP000008743">
    <property type="component" value="Unassembled WGS sequence"/>
</dbReference>
<dbReference type="OMA" id="CFDNEIA"/>
<evidence type="ECO:0000256" key="3">
    <source>
        <dbReference type="ARBA" id="ARBA00022448"/>
    </source>
</evidence>
<keyword evidence="3 9" id="KW-0813">Transport</keyword>
<name>A0A0D2WNX2_CAPO3</name>
<comment type="catalytic activity">
    <reaction evidence="9">
        <text>ATP + H2O = ADP + phosphate + H(+)</text>
        <dbReference type="Rhea" id="RHEA:13065"/>
        <dbReference type="ChEBI" id="CHEBI:15377"/>
        <dbReference type="ChEBI" id="CHEBI:15378"/>
        <dbReference type="ChEBI" id="CHEBI:30616"/>
        <dbReference type="ChEBI" id="CHEBI:43474"/>
        <dbReference type="ChEBI" id="CHEBI:456216"/>
        <dbReference type="EC" id="3.6.4.6"/>
    </reaction>
</comment>
<dbReference type="AlphaFoldDB" id="A0A0D2WNX2"/>
<dbReference type="InterPro" id="IPR029067">
    <property type="entry name" value="CDC48_domain_2-like_sf"/>
</dbReference>
<dbReference type="InterPro" id="IPR054419">
    <property type="entry name" value="NSF_ATPase_lid"/>
</dbReference>
<comment type="similarity">
    <text evidence="2 9">Belongs to the AAA ATPase family.</text>
</comment>
<dbReference type="Pfam" id="PF00004">
    <property type="entry name" value="AAA"/>
    <property type="match status" value="2"/>
</dbReference>
<evidence type="ECO:0000256" key="1">
    <source>
        <dbReference type="ARBA" id="ARBA00004496"/>
    </source>
</evidence>
<sequence length="777" mass="85226">MASTKLIVSKCPSDELAMTNCVIASPGDFPIDVKYITIHPTPDQEFSFVLKVDPAMPHRQLGFTFHQRKFARLELDKEISVEPFRPDKEKNIVVGNMTIQLDFQPKDKTRKASFDSAAILAFLKSNFNAHVFSVGQQFVFSFQQQLLLAEVQKIEVVDVSVLSGKRTGSQLAANRGVLLEKSDIFFTKGAESNITLTGKARISARPSPINPDFDFEQMGIGGLGGEFASIFRRAFASRVMPPSLLEQLGITHVKGILLYGPPGTGKTLMARQIGKMLKTREPKIVNGPEILSKFVGESEKNIRDLFAEAEAEYKSKGEDSSLHMIVFDEIDAICKQRGARSDNTGVHDTVVNQLLSKMDGVEQLNNILIIGMTNRRDMIDEALLRPGRLEVQLEISLPDEKGRVEILKIHTAQLRKNERLATDVNLQDIAAETKNYSGAELAGVVRSAASYSMNRLVKASKTVAVSDDAEAALKVTNEDFQLALLEVKSAFGADQDSFESMVLNGIINWSPAVQSILTEGLLHAKQVKNSARTPLVSVLLEGPVGSGKTALAVKMALQAQEAGFPFVRLVSAEKLVGMTEAAKSSAIAKAFDDSYKSPLSVIIIDEIERLLDYAPIGPRFSNSVLQTLLVLAKRLPPTGRKLLIIATTSHANVVNSLGLEDAFDVRLTVPNLNKMDQVRTVLKEIDAFTEQEWRDYDKYTRTLPFFSTANPHIWIGIKKLLMLIEMAAQDESSKVVKFLSSLQDACGQMDTLGDESVNADTAAIIASIKAGDQPSTD</sequence>
<dbReference type="PROSITE" id="PS00674">
    <property type="entry name" value="AAA"/>
    <property type="match status" value="1"/>
</dbReference>
<keyword evidence="4 9" id="KW-0963">Cytoplasm</keyword>
<dbReference type="SUPFAM" id="SSF50692">
    <property type="entry name" value="ADC-like"/>
    <property type="match status" value="1"/>
</dbReference>
<organism evidence="11 12">
    <name type="scientific">Capsaspora owczarzaki (strain ATCC 30864)</name>
    <dbReference type="NCBI Taxonomy" id="595528"/>
    <lineage>
        <taxon>Eukaryota</taxon>
        <taxon>Filasterea</taxon>
        <taxon>Capsaspora</taxon>
    </lineage>
</organism>
<gene>
    <name evidence="11" type="ORF">CAOG_003835</name>
</gene>
<dbReference type="CDD" id="cd00009">
    <property type="entry name" value="AAA"/>
    <property type="match status" value="1"/>
</dbReference>
<comment type="function">
    <text evidence="9">Required for vesicle-mediated transport. Catalyzes the fusion of transport vesicles within the Golgi cisternae. Is also required for transport from the endoplasmic reticulum to the Golgi stack. Seems to function as a fusion protein required for the delivery of cargo proteins to all compartments of the Golgi stack independent of vesicle origin.</text>
</comment>
<dbReference type="EC" id="3.6.4.6" evidence="9"/>
<dbReference type="GO" id="GO:0016887">
    <property type="term" value="F:ATP hydrolysis activity"/>
    <property type="evidence" value="ECO:0007669"/>
    <property type="project" value="InterPro"/>
</dbReference>
<evidence type="ECO:0000256" key="2">
    <source>
        <dbReference type="ARBA" id="ARBA00006914"/>
    </source>
</evidence>
<evidence type="ECO:0000313" key="11">
    <source>
        <dbReference type="EMBL" id="KJE92965.1"/>
    </source>
</evidence>
<keyword evidence="9" id="KW-0479">Metal-binding</keyword>
<dbReference type="STRING" id="595528.A0A0D2WNX2"/>
<keyword evidence="7 9" id="KW-0067">ATP-binding</keyword>
<dbReference type="InterPro" id="IPR003593">
    <property type="entry name" value="AAA+_ATPase"/>
</dbReference>
<evidence type="ECO:0000259" key="10">
    <source>
        <dbReference type="SMART" id="SM00382"/>
    </source>
</evidence>
<keyword evidence="12" id="KW-1185">Reference proteome</keyword>
<dbReference type="FunCoup" id="A0A0D2WNX2">
    <property type="interactions" value="401"/>
</dbReference>
<evidence type="ECO:0000256" key="7">
    <source>
        <dbReference type="ARBA" id="ARBA00022840"/>
    </source>
</evidence>
<dbReference type="InParanoid" id="A0A0D2WNX2"/>
<dbReference type="CDD" id="cd19504">
    <property type="entry name" value="RecA-like_NSF-SEC18_r1-like"/>
    <property type="match status" value="1"/>
</dbReference>
<dbReference type="RefSeq" id="XP_004363563.1">
    <property type="nucleotide sequence ID" value="XM_004363506.2"/>
</dbReference>
<keyword evidence="9" id="KW-0931">ER-Golgi transport</keyword>
<reference evidence="12" key="1">
    <citation type="submission" date="2011-02" db="EMBL/GenBank/DDBJ databases">
        <title>The Genome Sequence of Capsaspora owczarzaki ATCC 30864.</title>
        <authorList>
            <person name="Russ C."/>
            <person name="Cuomo C."/>
            <person name="Burger G."/>
            <person name="Gray M.W."/>
            <person name="Holland P.W.H."/>
            <person name="King N."/>
            <person name="Lang F.B.F."/>
            <person name="Roger A.J."/>
            <person name="Ruiz-Trillo I."/>
            <person name="Young S.K."/>
            <person name="Zeng Q."/>
            <person name="Gargeya S."/>
            <person name="Alvarado L."/>
            <person name="Berlin A."/>
            <person name="Chapman S.B."/>
            <person name="Chen Z."/>
            <person name="Freedman E."/>
            <person name="Gellesch M."/>
            <person name="Goldberg J."/>
            <person name="Griggs A."/>
            <person name="Gujja S."/>
            <person name="Heilman E."/>
            <person name="Heiman D."/>
            <person name="Howarth C."/>
            <person name="Mehta T."/>
            <person name="Neiman D."/>
            <person name="Pearson M."/>
            <person name="Roberts A."/>
            <person name="Saif S."/>
            <person name="Shea T."/>
            <person name="Shenoy N."/>
            <person name="Sisk P."/>
            <person name="Stolte C."/>
            <person name="Sykes S."/>
            <person name="White J."/>
            <person name="Yandava C."/>
            <person name="Haas B."/>
            <person name="Nusbaum C."/>
            <person name="Birren B."/>
        </authorList>
    </citation>
    <scope>NUCLEOTIDE SEQUENCE</scope>
    <source>
        <strain evidence="12">ATCC 30864</strain>
    </source>
</reference>
<dbReference type="InterPro" id="IPR041569">
    <property type="entry name" value="AAA_lid_3"/>
</dbReference>
<dbReference type="FunFam" id="3.40.50.300:FF:000166">
    <property type="entry name" value="vesicle-fusing ATPase isoform X1"/>
    <property type="match status" value="1"/>
</dbReference>
<accession>A0A0D2WNX2</accession>
<dbReference type="GO" id="GO:0043001">
    <property type="term" value="P:Golgi to plasma membrane protein transport"/>
    <property type="evidence" value="ECO:0007669"/>
    <property type="project" value="TreeGrafter"/>
</dbReference>
<evidence type="ECO:0000256" key="6">
    <source>
        <dbReference type="ARBA" id="ARBA00022741"/>
    </source>
</evidence>
<dbReference type="Pfam" id="PF21964">
    <property type="entry name" value="NSF_ATPase_lid"/>
    <property type="match status" value="1"/>
</dbReference>
<dbReference type="PhylomeDB" id="A0A0D2WNX2"/>
<dbReference type="FunFam" id="1.10.8.60:FF:000026">
    <property type="entry name" value="vesicle-fusing ATPase isoform X1"/>
    <property type="match status" value="1"/>
</dbReference>
<dbReference type="GO" id="GO:0006891">
    <property type="term" value="P:intra-Golgi vesicle-mediated transport"/>
    <property type="evidence" value="ECO:0007669"/>
    <property type="project" value="TreeGrafter"/>
</dbReference>
<keyword evidence="9" id="KW-0460">Magnesium</keyword>
<dbReference type="Gene3D" id="2.40.40.20">
    <property type="match status" value="1"/>
</dbReference>
<keyword evidence="8 9" id="KW-0653">Protein transport</keyword>
<dbReference type="OrthoDB" id="9982946at2759"/>
<comment type="cofactor">
    <cofactor evidence="9">
        <name>Mg(2+)</name>
        <dbReference type="ChEBI" id="CHEBI:18420"/>
    </cofactor>
    <text evidence="9">Binds 1 Mg(2+) ion per subunit.</text>
</comment>
<comment type="subcellular location">
    <subcellularLocation>
        <location evidence="1 9">Cytoplasm</location>
    </subcellularLocation>
</comment>
<dbReference type="SUPFAM" id="SSF52540">
    <property type="entry name" value="P-loop containing nucleoside triphosphate hydrolases"/>
    <property type="match status" value="2"/>
</dbReference>
<feature type="domain" description="AAA+ ATPase" evidence="10">
    <location>
        <begin position="252"/>
        <end position="399"/>
    </location>
</feature>
<dbReference type="Gene3D" id="1.10.8.60">
    <property type="match status" value="2"/>
</dbReference>